<sequence>MERRKVIDEVEELLNTYCKDCLVKKQLRADYGKTHAHSFCIQQCTVGEKIQKYGKYLA</sequence>
<dbReference type="AlphaFoldDB" id="A0A0C2VJH4"/>
<dbReference type="Proteomes" id="UP000031938">
    <property type="component" value="Unassembled WGS sequence"/>
</dbReference>
<reference evidence="1 2" key="1">
    <citation type="submission" date="2015-01" db="EMBL/GenBank/DDBJ databases">
        <title>Genome sequencing of Jeotgalibacillus soli.</title>
        <authorList>
            <person name="Goh K.M."/>
            <person name="Chan K.-G."/>
            <person name="Yaakop A.S."/>
            <person name="Ee R."/>
            <person name="Gan H.M."/>
            <person name="Chan C.S."/>
        </authorList>
    </citation>
    <scope>NUCLEOTIDE SEQUENCE [LARGE SCALE GENOMIC DNA]</scope>
    <source>
        <strain evidence="1 2">P9</strain>
    </source>
</reference>
<dbReference type="STRING" id="889306.KP78_31120"/>
<name>A0A0C2VJH4_9BACL</name>
<dbReference type="OrthoDB" id="2454446at2"/>
<gene>
    <name evidence="1" type="ORF">KP78_31120</name>
</gene>
<dbReference type="Pfam" id="PF10782">
    <property type="entry name" value="zf-C2HCIx2C"/>
    <property type="match status" value="1"/>
</dbReference>
<keyword evidence="2" id="KW-1185">Reference proteome</keyword>
<dbReference type="EMBL" id="JXRP01000019">
    <property type="protein sequence ID" value="KIL44148.1"/>
    <property type="molecule type" value="Genomic_DNA"/>
</dbReference>
<dbReference type="PATRIC" id="fig|889306.3.peg.3124"/>
<organism evidence="1 2">
    <name type="scientific">Jeotgalibacillus soli</name>
    <dbReference type="NCBI Taxonomy" id="889306"/>
    <lineage>
        <taxon>Bacteria</taxon>
        <taxon>Bacillati</taxon>
        <taxon>Bacillota</taxon>
        <taxon>Bacilli</taxon>
        <taxon>Bacillales</taxon>
        <taxon>Caryophanaceae</taxon>
        <taxon>Jeotgalibacillus</taxon>
    </lineage>
</organism>
<accession>A0A0C2VJH4</accession>
<evidence type="ECO:0000313" key="2">
    <source>
        <dbReference type="Proteomes" id="UP000031938"/>
    </source>
</evidence>
<proteinExistence type="predicted"/>
<evidence type="ECO:0000313" key="1">
    <source>
        <dbReference type="EMBL" id="KIL44148.1"/>
    </source>
</evidence>
<comment type="caution">
    <text evidence="1">The sequence shown here is derived from an EMBL/GenBank/DDBJ whole genome shotgun (WGS) entry which is preliminary data.</text>
</comment>
<evidence type="ECO:0008006" key="3">
    <source>
        <dbReference type="Google" id="ProtNLM"/>
    </source>
</evidence>
<dbReference type="InterPro" id="IPR019718">
    <property type="entry name" value="DUF2602"/>
</dbReference>
<dbReference type="RefSeq" id="WP_084220093.1">
    <property type="nucleotide sequence ID" value="NZ_JXRP01000019.1"/>
</dbReference>
<protein>
    <recommendedName>
        <fullName evidence="3">Zinc-finger domain-containing protein</fullName>
    </recommendedName>
</protein>